<accession>A0A067SB84</accession>
<dbReference type="Proteomes" id="UP000027222">
    <property type="component" value="Unassembled WGS sequence"/>
</dbReference>
<sequence length="183" mass="20952">MRVLGTDVITQAILPTPVSNLTHNYFQSNHPKKLWLIAQSYEFLFSDYDPANLDAVRPSTPFFLVDMTPAGILADTISFLTRAMSLPLSDLHCVTHLHVIVNAEIPFAVDLCRHVFLSPRSIKTVTINRNLIAYLHWFRRYPDLRKIRIEGWRNDEQDYVINLFQKLRNAAGHPVLILGVLSS</sequence>
<proteinExistence type="predicted"/>
<name>A0A067SB84_GALM3</name>
<reference evidence="2" key="1">
    <citation type="journal article" date="2014" name="Proc. Natl. Acad. Sci. U.S.A.">
        <title>Extensive sampling of basidiomycete genomes demonstrates inadequacy of the white-rot/brown-rot paradigm for wood decay fungi.</title>
        <authorList>
            <person name="Riley R."/>
            <person name="Salamov A.A."/>
            <person name="Brown D.W."/>
            <person name="Nagy L.G."/>
            <person name="Floudas D."/>
            <person name="Held B.W."/>
            <person name="Levasseur A."/>
            <person name="Lombard V."/>
            <person name="Morin E."/>
            <person name="Otillar R."/>
            <person name="Lindquist E.A."/>
            <person name="Sun H."/>
            <person name="LaButti K.M."/>
            <person name="Schmutz J."/>
            <person name="Jabbour D."/>
            <person name="Luo H."/>
            <person name="Baker S.E."/>
            <person name="Pisabarro A.G."/>
            <person name="Walton J.D."/>
            <person name="Blanchette R.A."/>
            <person name="Henrissat B."/>
            <person name="Martin F."/>
            <person name="Cullen D."/>
            <person name="Hibbett D.S."/>
            <person name="Grigoriev I.V."/>
        </authorList>
    </citation>
    <scope>NUCLEOTIDE SEQUENCE [LARGE SCALE GENOMIC DNA]</scope>
    <source>
        <strain evidence="2">CBS 339.88</strain>
    </source>
</reference>
<gene>
    <name evidence="1" type="ORF">GALMADRAFT_146615</name>
</gene>
<evidence type="ECO:0000313" key="1">
    <source>
        <dbReference type="EMBL" id="KDR68131.1"/>
    </source>
</evidence>
<organism evidence="1 2">
    <name type="scientific">Galerina marginata (strain CBS 339.88)</name>
    <dbReference type="NCBI Taxonomy" id="685588"/>
    <lineage>
        <taxon>Eukaryota</taxon>
        <taxon>Fungi</taxon>
        <taxon>Dikarya</taxon>
        <taxon>Basidiomycota</taxon>
        <taxon>Agaricomycotina</taxon>
        <taxon>Agaricomycetes</taxon>
        <taxon>Agaricomycetidae</taxon>
        <taxon>Agaricales</taxon>
        <taxon>Agaricineae</taxon>
        <taxon>Strophariaceae</taxon>
        <taxon>Galerina</taxon>
    </lineage>
</organism>
<keyword evidence="2" id="KW-1185">Reference proteome</keyword>
<dbReference type="HOGENOM" id="CLU_093540_0_0_1"/>
<protein>
    <submittedName>
        <fullName evidence="1">Uncharacterized protein</fullName>
    </submittedName>
</protein>
<evidence type="ECO:0000313" key="2">
    <source>
        <dbReference type="Proteomes" id="UP000027222"/>
    </source>
</evidence>
<dbReference type="AlphaFoldDB" id="A0A067SB84"/>
<dbReference type="EMBL" id="KL142410">
    <property type="protein sequence ID" value="KDR68131.1"/>
    <property type="molecule type" value="Genomic_DNA"/>
</dbReference>